<sequence length="1012" mass="113114">MAVYRKRWLLLQIKPSSFLLSDNGDDIFQTLTAKMIPFLGHVELLDLQNAIDLEILFVHAECPSSGRPFYVVLDEAQNAAENYFTAFVSSVDEAVQRPVLRELLISWLASTAVFIVTGTGISRDVIEETMRSAVVKYDKYTSVSETGNFDTVMDPMVQAVAISQESDSNDTNELDQLAYVSQFIPPAIRSDESIQRLLRRVALWLRGRFRFTTGFVSELLAAELLTPHNLLNQYIKNITTPPERSHRSVVRTELSSLPGFFPTDSSIFVESGENYELSDRTTFNFQKLLASHDNELATIAIITTRFWVRNDWEIPNIAPFEADFVEWGFARFYQEPGQKLSSSRLDEPLALLALGQWLNAEFHESIHHRLAMEVGQNTATGKNTLEGYLAFCLTKLLDGCNQLNHIFYFSKDAPTWTSQRARLVSLHRADAASDIEESLVTFTSRPSHSIGTYASSPEAMVEWLQHDRDAPICFPPTTMGPDLFFIVKLEDNSRIWVALQSKYHSKSLLEPAVLRGAVRSVTPSSYFSSLTDKSSVTDLLLDLPDKRLDAGKYSLLRVIASFPGETRLERGHTTLKDMPFYDDAHPIASLNMTLLAEVTKDMKPQNFIRDLKHHPDYFGVEFRMDGSTNLRDNDTDLDLSPIAPSNPATTSKKRMPDSGLTDMLATHLKKRKKKDKKDSPELWRGPQATVSNRLTPVASSSGIRKKGRGRKKPSQRKQRATSSYMGSTRTVTANRAAKGLQSAEYAGAAWAKQSAELVELHAAADGQTRYSVISKGDFADPLVTCAKDLGETQIVAWMEHKQRSPFCIPTTSNPDLMFVLKLADGSFIWVVVAVTPETSDGKNLLTSLAEPSLFPGEEHDTDTSLQQRAIQLVNTLPSSGRVPKTGPTVLRVVASFENQIQLKRRTTKAAPHASLSMSMFQRLTAAVSSLEIMTQIADSVLGEWDENTETQKGKGRGTKRQNSFPLDPDGEDEAGTRKRKKQTPALVPSTRVLRPRPQKNPTEDKKKKRKEA</sequence>
<evidence type="ECO:0000313" key="2">
    <source>
        <dbReference type="EMBL" id="KAJ7098652.1"/>
    </source>
</evidence>
<dbReference type="AlphaFoldDB" id="A0AAD6UD80"/>
<gene>
    <name evidence="2" type="ORF">B0H15DRAFT_797342</name>
</gene>
<evidence type="ECO:0000313" key="3">
    <source>
        <dbReference type="Proteomes" id="UP001222325"/>
    </source>
</evidence>
<feature type="region of interest" description="Disordered" evidence="1">
    <location>
        <begin position="629"/>
        <end position="726"/>
    </location>
</feature>
<dbReference type="EMBL" id="JARJCN010000008">
    <property type="protein sequence ID" value="KAJ7098652.1"/>
    <property type="molecule type" value="Genomic_DNA"/>
</dbReference>
<comment type="caution">
    <text evidence="2">The sequence shown here is derived from an EMBL/GenBank/DDBJ whole genome shotgun (WGS) entry which is preliminary data.</text>
</comment>
<dbReference type="Proteomes" id="UP001222325">
    <property type="component" value="Unassembled WGS sequence"/>
</dbReference>
<keyword evidence="3" id="KW-1185">Reference proteome</keyword>
<feature type="compositionally biased region" description="Basic residues" evidence="1">
    <location>
        <begin position="703"/>
        <end position="719"/>
    </location>
</feature>
<organism evidence="2 3">
    <name type="scientific">Mycena belliarum</name>
    <dbReference type="NCBI Taxonomy" id="1033014"/>
    <lineage>
        <taxon>Eukaryota</taxon>
        <taxon>Fungi</taxon>
        <taxon>Dikarya</taxon>
        <taxon>Basidiomycota</taxon>
        <taxon>Agaricomycotina</taxon>
        <taxon>Agaricomycetes</taxon>
        <taxon>Agaricomycetidae</taxon>
        <taxon>Agaricales</taxon>
        <taxon>Marasmiineae</taxon>
        <taxon>Mycenaceae</taxon>
        <taxon>Mycena</taxon>
    </lineage>
</organism>
<evidence type="ECO:0000256" key="1">
    <source>
        <dbReference type="SAM" id="MobiDB-lite"/>
    </source>
</evidence>
<protein>
    <submittedName>
        <fullName evidence="2">Uncharacterized protein</fullName>
    </submittedName>
</protein>
<name>A0AAD6UD80_9AGAR</name>
<reference evidence="2" key="1">
    <citation type="submission" date="2023-03" db="EMBL/GenBank/DDBJ databases">
        <title>Massive genome expansion in bonnet fungi (Mycena s.s.) driven by repeated elements and novel gene families across ecological guilds.</title>
        <authorList>
            <consortium name="Lawrence Berkeley National Laboratory"/>
            <person name="Harder C.B."/>
            <person name="Miyauchi S."/>
            <person name="Viragh M."/>
            <person name="Kuo A."/>
            <person name="Thoen E."/>
            <person name="Andreopoulos B."/>
            <person name="Lu D."/>
            <person name="Skrede I."/>
            <person name="Drula E."/>
            <person name="Henrissat B."/>
            <person name="Morin E."/>
            <person name="Kohler A."/>
            <person name="Barry K."/>
            <person name="LaButti K."/>
            <person name="Morin E."/>
            <person name="Salamov A."/>
            <person name="Lipzen A."/>
            <person name="Mereny Z."/>
            <person name="Hegedus B."/>
            <person name="Baldrian P."/>
            <person name="Stursova M."/>
            <person name="Weitz H."/>
            <person name="Taylor A."/>
            <person name="Grigoriev I.V."/>
            <person name="Nagy L.G."/>
            <person name="Martin F."/>
            <person name="Kauserud H."/>
        </authorList>
    </citation>
    <scope>NUCLEOTIDE SEQUENCE</scope>
    <source>
        <strain evidence="2">CBHHK173m</strain>
    </source>
</reference>
<proteinExistence type="predicted"/>
<feature type="compositionally biased region" description="Basic and acidic residues" evidence="1">
    <location>
        <begin position="1001"/>
        <end position="1012"/>
    </location>
</feature>
<feature type="compositionally biased region" description="Polar residues" evidence="1">
    <location>
        <begin position="688"/>
        <end position="698"/>
    </location>
</feature>
<accession>A0AAD6UD80</accession>
<feature type="region of interest" description="Disordered" evidence="1">
    <location>
        <begin position="944"/>
        <end position="1012"/>
    </location>
</feature>